<dbReference type="PANTHER" id="PTHR46066:SF2">
    <property type="entry name" value="CHITINASE DOMAIN-CONTAINING PROTEIN 1"/>
    <property type="match status" value="1"/>
</dbReference>
<sequence>MKKMIPTLLAASLLLAAAVFRLEPAAADKLPYTDISASYAQDAIIRLHADNVMKGTSESLFSPTRSITRAEFMTTLTRIFRVEPAASAVPAYRDVPKTSWYYGTIQAATELGLTEGMGDGLFKPDQPLTRQEAAAWLVRALKQTPAAASVQTGYKDEAAIAVWAKPYIGSISQLGLMQGSSGMFYPAQAITRQETAVILDRLLQDYRWTEAIAATAHPAPVQIGWQYGQSNEAYQKSILQSSVNVLAPRWYFLEKTGKISDSSVPSLATWAKNNGKQVWAMVGNRFDQETTHKLLASGSLSADAIQSLKSYVQKYGLNGINVDFENVAAADRDLFTAFIANLAKELHSVSAVLSVDLPPDLGSDWSDAYDYAELAKSADYSVIMAYDEHWSGYTAGSVASLGWVQKHLDKLLAKIPADKLILGMPLYTRDWSLSGSGTTLSSEDVSLPEQNNRITQYGGTPKWNDAAGQYTMEYRKNGTLHKIWLEDARSLSEKYQLGAKYGVAGYAYWHIGGDSPDVWTSLKNAEKYEGFSFK</sequence>
<dbReference type="InterPro" id="IPR029070">
    <property type="entry name" value="Chitinase_insertion_sf"/>
</dbReference>
<name>A0ABW3S836_9BACL</name>
<comment type="similarity">
    <text evidence="4">Belongs to the glycosyl hydrolase 18 family.</text>
</comment>
<dbReference type="Gene3D" id="3.20.20.80">
    <property type="entry name" value="Glycosidases"/>
    <property type="match status" value="1"/>
</dbReference>
<dbReference type="Gene3D" id="3.10.50.10">
    <property type="match status" value="1"/>
</dbReference>
<feature type="domain" description="SLH" evidence="6">
    <location>
        <begin position="27"/>
        <end position="87"/>
    </location>
</feature>
<dbReference type="PROSITE" id="PS51272">
    <property type="entry name" value="SLH"/>
    <property type="match status" value="3"/>
</dbReference>
<dbReference type="RefSeq" id="WP_240269015.1">
    <property type="nucleotide sequence ID" value="NZ_JAKSXN010000019.1"/>
</dbReference>
<evidence type="ECO:0000256" key="4">
    <source>
        <dbReference type="RuleBase" id="RU004453"/>
    </source>
</evidence>
<evidence type="ECO:0000256" key="1">
    <source>
        <dbReference type="ARBA" id="ARBA00022801"/>
    </source>
</evidence>
<dbReference type="InterPro" id="IPR017853">
    <property type="entry name" value="GH"/>
</dbReference>
<evidence type="ECO:0000313" key="9">
    <source>
        <dbReference type="Proteomes" id="UP001597211"/>
    </source>
</evidence>
<dbReference type="SMART" id="SM00636">
    <property type="entry name" value="Glyco_18"/>
    <property type="match status" value="1"/>
</dbReference>
<dbReference type="Proteomes" id="UP001597211">
    <property type="component" value="Unassembled WGS sequence"/>
</dbReference>
<organism evidence="8 9">
    <name type="scientific">Paenibacillus timonensis</name>
    <dbReference type="NCBI Taxonomy" id="225915"/>
    <lineage>
        <taxon>Bacteria</taxon>
        <taxon>Bacillati</taxon>
        <taxon>Bacillota</taxon>
        <taxon>Bacilli</taxon>
        <taxon>Bacillales</taxon>
        <taxon>Paenibacillaceae</taxon>
        <taxon>Paenibacillus</taxon>
    </lineage>
</organism>
<dbReference type="InterPro" id="IPR001119">
    <property type="entry name" value="SLH_dom"/>
</dbReference>
<dbReference type="Pfam" id="PF00395">
    <property type="entry name" value="SLH"/>
    <property type="match status" value="3"/>
</dbReference>
<evidence type="ECO:0000259" key="6">
    <source>
        <dbReference type="PROSITE" id="PS51272"/>
    </source>
</evidence>
<feature type="domain" description="SLH" evidence="6">
    <location>
        <begin position="152"/>
        <end position="213"/>
    </location>
</feature>
<evidence type="ECO:0000256" key="5">
    <source>
        <dbReference type="SAM" id="SignalP"/>
    </source>
</evidence>
<dbReference type="EMBL" id="JBHTKZ010000003">
    <property type="protein sequence ID" value="MFD1180370.1"/>
    <property type="molecule type" value="Genomic_DNA"/>
</dbReference>
<keyword evidence="2 3" id="KW-0326">Glycosidase</keyword>
<dbReference type="InterPro" id="IPR001579">
    <property type="entry name" value="Glyco_hydro_18_chit_AS"/>
</dbReference>
<keyword evidence="9" id="KW-1185">Reference proteome</keyword>
<comment type="caution">
    <text evidence="8">The sequence shown here is derived from an EMBL/GenBank/DDBJ whole genome shotgun (WGS) entry which is preliminary data.</text>
</comment>
<dbReference type="InterPro" id="IPR001223">
    <property type="entry name" value="Glyco_hydro18_cat"/>
</dbReference>
<dbReference type="SUPFAM" id="SSF51445">
    <property type="entry name" value="(Trans)glycosidases"/>
    <property type="match status" value="1"/>
</dbReference>
<gene>
    <name evidence="8" type="ORF">ACFQ2Z_03280</name>
</gene>
<proteinExistence type="inferred from homology"/>
<keyword evidence="5" id="KW-0732">Signal</keyword>
<protein>
    <submittedName>
        <fullName evidence="8">S-layer homology domain-containing protein</fullName>
    </submittedName>
</protein>
<evidence type="ECO:0000256" key="3">
    <source>
        <dbReference type="RuleBase" id="RU000489"/>
    </source>
</evidence>
<feature type="domain" description="GH18" evidence="7">
    <location>
        <begin position="219"/>
        <end position="529"/>
    </location>
</feature>
<evidence type="ECO:0000259" key="7">
    <source>
        <dbReference type="PROSITE" id="PS51910"/>
    </source>
</evidence>
<dbReference type="PROSITE" id="PS01095">
    <property type="entry name" value="GH18_1"/>
    <property type="match status" value="1"/>
</dbReference>
<evidence type="ECO:0000313" key="8">
    <source>
        <dbReference type="EMBL" id="MFD1180370.1"/>
    </source>
</evidence>
<dbReference type="PROSITE" id="PS51910">
    <property type="entry name" value="GH18_2"/>
    <property type="match status" value="1"/>
</dbReference>
<feature type="chain" id="PRO_5045732870" evidence="5">
    <location>
        <begin position="27"/>
        <end position="534"/>
    </location>
</feature>
<dbReference type="Pfam" id="PF00704">
    <property type="entry name" value="Glyco_hydro_18"/>
    <property type="match status" value="1"/>
</dbReference>
<feature type="signal peptide" evidence="5">
    <location>
        <begin position="1"/>
        <end position="26"/>
    </location>
</feature>
<dbReference type="InterPro" id="IPR011583">
    <property type="entry name" value="Chitinase_II/V-like_cat"/>
</dbReference>
<accession>A0ABW3S836</accession>
<dbReference type="PANTHER" id="PTHR46066">
    <property type="entry name" value="CHITINASE DOMAIN-CONTAINING PROTEIN 1 FAMILY MEMBER"/>
    <property type="match status" value="1"/>
</dbReference>
<feature type="domain" description="SLH" evidence="6">
    <location>
        <begin position="88"/>
        <end position="151"/>
    </location>
</feature>
<keyword evidence="1 3" id="KW-0378">Hydrolase</keyword>
<reference evidence="9" key="1">
    <citation type="journal article" date="2019" name="Int. J. Syst. Evol. Microbiol.">
        <title>The Global Catalogue of Microorganisms (GCM) 10K type strain sequencing project: providing services to taxonomists for standard genome sequencing and annotation.</title>
        <authorList>
            <consortium name="The Broad Institute Genomics Platform"/>
            <consortium name="The Broad Institute Genome Sequencing Center for Infectious Disease"/>
            <person name="Wu L."/>
            <person name="Ma J."/>
        </authorList>
    </citation>
    <scope>NUCLEOTIDE SEQUENCE [LARGE SCALE GENOMIC DNA]</scope>
    <source>
        <strain evidence="9">CCUG 48216</strain>
    </source>
</reference>
<evidence type="ECO:0000256" key="2">
    <source>
        <dbReference type="ARBA" id="ARBA00023295"/>
    </source>
</evidence>